<dbReference type="SUPFAM" id="SSF56601">
    <property type="entry name" value="beta-lactamase/transpeptidase-like"/>
    <property type="match status" value="1"/>
</dbReference>
<evidence type="ECO:0000256" key="1">
    <source>
        <dbReference type="ARBA" id="ARBA00003217"/>
    </source>
</evidence>
<evidence type="ECO:0000256" key="12">
    <source>
        <dbReference type="ARBA" id="ARBA00034000"/>
    </source>
</evidence>
<comment type="pathway">
    <text evidence="2">Cell wall biogenesis; peptidoglycan biosynthesis.</text>
</comment>
<comment type="function">
    <text evidence="1">Removes C-terminal D-alanyl residues from sugar-peptide cell wall precursors.</text>
</comment>
<dbReference type="InterPro" id="IPR037167">
    <property type="entry name" value="Peptidase_S11_C_sf"/>
</dbReference>
<evidence type="ECO:0000256" key="7">
    <source>
        <dbReference type="ARBA" id="ARBA00022729"/>
    </source>
</evidence>
<evidence type="ECO:0000256" key="15">
    <source>
        <dbReference type="RuleBase" id="RU004016"/>
    </source>
</evidence>
<dbReference type="InterPro" id="IPR001967">
    <property type="entry name" value="Peptidase_S11_N"/>
</dbReference>
<evidence type="ECO:0000313" key="19">
    <source>
        <dbReference type="Proteomes" id="UP000239650"/>
    </source>
</evidence>
<dbReference type="SMART" id="SM00936">
    <property type="entry name" value="PBP5_C"/>
    <property type="match status" value="1"/>
</dbReference>
<dbReference type="InterPro" id="IPR018044">
    <property type="entry name" value="Peptidase_S11"/>
</dbReference>
<feature type="signal peptide" evidence="16">
    <location>
        <begin position="1"/>
        <end position="22"/>
    </location>
</feature>
<feature type="active site" description="Proton acceptor" evidence="13">
    <location>
        <position position="73"/>
    </location>
</feature>
<dbReference type="EMBL" id="OKRC01000008">
    <property type="protein sequence ID" value="SPE22272.1"/>
    <property type="molecule type" value="Genomic_DNA"/>
</dbReference>
<feature type="active site" evidence="13">
    <location>
        <position position="134"/>
    </location>
</feature>
<evidence type="ECO:0000256" key="10">
    <source>
        <dbReference type="ARBA" id="ARBA00022984"/>
    </source>
</evidence>
<dbReference type="GO" id="GO:0006508">
    <property type="term" value="P:proteolysis"/>
    <property type="evidence" value="ECO:0007669"/>
    <property type="project" value="UniProtKB-KW"/>
</dbReference>
<dbReference type="Gene3D" id="3.40.710.10">
    <property type="entry name" value="DD-peptidase/beta-lactamase superfamily"/>
    <property type="match status" value="1"/>
</dbReference>
<evidence type="ECO:0000256" key="2">
    <source>
        <dbReference type="ARBA" id="ARBA00004752"/>
    </source>
</evidence>
<dbReference type="InterPro" id="IPR015956">
    <property type="entry name" value="Peniciliin-bd_prot_C_sf"/>
</dbReference>
<evidence type="ECO:0000256" key="4">
    <source>
        <dbReference type="ARBA" id="ARBA00012448"/>
    </source>
</evidence>
<dbReference type="SUPFAM" id="SSF69189">
    <property type="entry name" value="Penicillin-binding protein associated domain"/>
    <property type="match status" value="1"/>
</dbReference>
<evidence type="ECO:0000256" key="5">
    <source>
        <dbReference type="ARBA" id="ARBA00022645"/>
    </source>
</evidence>
<dbReference type="Pfam" id="PF00768">
    <property type="entry name" value="Peptidase_S11"/>
    <property type="match status" value="1"/>
</dbReference>
<proteinExistence type="inferred from homology"/>
<keyword evidence="9" id="KW-0133">Cell shape</keyword>
<dbReference type="InterPro" id="IPR012338">
    <property type="entry name" value="Beta-lactam/transpept-like"/>
</dbReference>
<dbReference type="Pfam" id="PF07943">
    <property type="entry name" value="PBP5_C"/>
    <property type="match status" value="1"/>
</dbReference>
<evidence type="ECO:0000256" key="9">
    <source>
        <dbReference type="ARBA" id="ARBA00022960"/>
    </source>
</evidence>
<dbReference type="GO" id="GO:0008360">
    <property type="term" value="P:regulation of cell shape"/>
    <property type="evidence" value="ECO:0007669"/>
    <property type="project" value="UniProtKB-KW"/>
</dbReference>
<dbReference type="PANTHER" id="PTHR21581:SF11">
    <property type="entry name" value="D-ALANYL-D-ALANINE CARBOXYPEPTIDASE DACA"/>
    <property type="match status" value="1"/>
</dbReference>
<keyword evidence="7 16" id="KW-0732">Signal</keyword>
<evidence type="ECO:0000256" key="14">
    <source>
        <dbReference type="PIRSR" id="PIRSR618044-2"/>
    </source>
</evidence>
<feature type="chain" id="PRO_5042110026" description="serine-type D-Ala-D-Ala carboxypeptidase" evidence="16">
    <location>
        <begin position="23"/>
        <end position="437"/>
    </location>
</feature>
<evidence type="ECO:0000256" key="8">
    <source>
        <dbReference type="ARBA" id="ARBA00022801"/>
    </source>
</evidence>
<organism evidence="18 19">
    <name type="scientific">Latilactobacillus sakei</name>
    <name type="common">Lactobacillus sakei</name>
    <dbReference type="NCBI Taxonomy" id="1599"/>
    <lineage>
        <taxon>Bacteria</taxon>
        <taxon>Bacillati</taxon>
        <taxon>Bacillota</taxon>
        <taxon>Bacilli</taxon>
        <taxon>Lactobacillales</taxon>
        <taxon>Lactobacillaceae</taxon>
        <taxon>Latilactobacillus</taxon>
    </lineage>
</organism>
<comment type="catalytic activity">
    <reaction evidence="12">
        <text>Preferential cleavage: (Ac)2-L-Lys-D-Ala-|-D-Ala. Also transpeptidation of peptidyl-alanyl moieties that are N-acyl substituents of D-alanine.</text>
        <dbReference type="EC" id="3.4.16.4"/>
    </reaction>
</comment>
<dbReference type="InterPro" id="IPR012907">
    <property type="entry name" value="Peptidase_S11_C"/>
</dbReference>
<evidence type="ECO:0000256" key="16">
    <source>
        <dbReference type="SAM" id="SignalP"/>
    </source>
</evidence>
<name>A0AAE8LWI2_LATSK</name>
<comment type="similarity">
    <text evidence="3 15">Belongs to the peptidase S11 family.</text>
</comment>
<feature type="binding site" evidence="14">
    <location>
        <position position="261"/>
    </location>
    <ligand>
        <name>substrate</name>
    </ligand>
</feature>
<comment type="caution">
    <text evidence="18">The sequence shown here is derived from an EMBL/GenBank/DDBJ whole genome shotgun (WGS) entry which is preliminary data.</text>
</comment>
<dbReference type="PANTHER" id="PTHR21581">
    <property type="entry name" value="D-ALANYL-D-ALANINE CARBOXYPEPTIDASE"/>
    <property type="match status" value="1"/>
</dbReference>
<reference evidence="18 19" key="1">
    <citation type="submission" date="2018-02" db="EMBL/GenBank/DDBJ databases">
        <authorList>
            <person name="Rodrigo-Torres L."/>
            <person name="Arahal R. D."/>
            <person name="Lucena T."/>
        </authorList>
    </citation>
    <scope>NUCLEOTIDE SEQUENCE [LARGE SCALE GENOMIC DNA]</scope>
    <source>
        <strain evidence="18 19">CECT 9267</strain>
    </source>
</reference>
<keyword evidence="10" id="KW-0573">Peptidoglycan synthesis</keyword>
<dbReference type="AlphaFoldDB" id="A0AAE8LWI2"/>
<evidence type="ECO:0000256" key="13">
    <source>
        <dbReference type="PIRSR" id="PIRSR618044-1"/>
    </source>
</evidence>
<dbReference type="RefSeq" id="WP_226474491.1">
    <property type="nucleotide sequence ID" value="NZ_CAKMCP010000006.1"/>
</dbReference>
<dbReference type="GO" id="GO:0009002">
    <property type="term" value="F:serine-type D-Ala-D-Ala carboxypeptidase activity"/>
    <property type="evidence" value="ECO:0007669"/>
    <property type="project" value="UniProtKB-EC"/>
</dbReference>
<gene>
    <name evidence="18" type="primary">dacA</name>
    <name evidence="18" type="ORF">LAS9267_01609</name>
</gene>
<dbReference type="GO" id="GO:0071555">
    <property type="term" value="P:cell wall organization"/>
    <property type="evidence" value="ECO:0007669"/>
    <property type="project" value="UniProtKB-KW"/>
</dbReference>
<evidence type="ECO:0000256" key="6">
    <source>
        <dbReference type="ARBA" id="ARBA00022670"/>
    </source>
</evidence>
<feature type="active site" description="Acyl-ester intermediate" evidence="13">
    <location>
        <position position="70"/>
    </location>
</feature>
<keyword evidence="6" id="KW-0645">Protease</keyword>
<evidence type="ECO:0000256" key="11">
    <source>
        <dbReference type="ARBA" id="ARBA00023316"/>
    </source>
</evidence>
<evidence type="ECO:0000259" key="17">
    <source>
        <dbReference type="SMART" id="SM00936"/>
    </source>
</evidence>
<evidence type="ECO:0000313" key="18">
    <source>
        <dbReference type="EMBL" id="SPE22272.1"/>
    </source>
</evidence>
<keyword evidence="11" id="KW-0961">Cell wall biogenesis/degradation</keyword>
<keyword evidence="8 18" id="KW-0378">Hydrolase</keyword>
<evidence type="ECO:0000256" key="3">
    <source>
        <dbReference type="ARBA" id="ARBA00007164"/>
    </source>
</evidence>
<sequence length="437" mass="47609">MFKRILQVLMTGLLLVTPVAIATSATQQGVQAATATSAPQVDASAAIAIDPQSGQVLYEKNADQVLPIASMTKMITAYIVLDQIKQGKLKWDQTTKPDAAIYKLSQDKELTNVPLQADKAYSVRELYQAMLIASANDAAMMLANLVAGSQKNFVDLMRQQVSQWGIKDAKLYSVSGLNNQYLTGETYPGSAADAENEMSASEVAIVAQHLLKTFPEVLETTKQTAFTFGPKTIDETKMATWNLMLPGQNNAPKDYVVDGLKTGTTDKAGDCFTGTATKDGQRILTVVMHANGSDKGRRFIETNKVMQYVFDNWQQTQLVKKGATIKPFATADVKYGRTKTVALETPQAIAMWVPKGTQVANIDWEYQVVQGGQKRQLTAPVKKAAVIGKVTPKIAGVTNRYLGTTPQYTVQTKTADPKANVFVLIGTGVREFFTNLF</sequence>
<feature type="domain" description="Peptidase S11 D-Ala-D-Ala carboxypeptidase A C-terminal" evidence="17">
    <location>
        <begin position="313"/>
        <end position="418"/>
    </location>
</feature>
<dbReference type="Gene3D" id="2.60.410.10">
    <property type="entry name" value="D-Ala-D-Ala carboxypeptidase, C-terminal domain"/>
    <property type="match status" value="1"/>
</dbReference>
<accession>A0AAE8LWI2</accession>
<protein>
    <recommendedName>
        <fullName evidence="4">serine-type D-Ala-D-Ala carboxypeptidase</fullName>
        <ecNumber evidence="4">3.4.16.4</ecNumber>
    </recommendedName>
</protein>
<dbReference type="GeneID" id="57133108"/>
<dbReference type="PRINTS" id="PR00725">
    <property type="entry name" value="DADACBPTASE1"/>
</dbReference>
<dbReference type="GO" id="GO:0009252">
    <property type="term" value="P:peptidoglycan biosynthetic process"/>
    <property type="evidence" value="ECO:0007669"/>
    <property type="project" value="UniProtKB-KW"/>
</dbReference>
<keyword evidence="5 18" id="KW-0121">Carboxypeptidase</keyword>
<dbReference type="EC" id="3.4.16.4" evidence="4"/>
<dbReference type="Proteomes" id="UP000239650">
    <property type="component" value="Unassembled WGS sequence"/>
</dbReference>